<name>A0A4Q7M2E9_9MICO</name>
<dbReference type="AlphaFoldDB" id="A0A4Q7M2E9"/>
<evidence type="ECO:0000256" key="1">
    <source>
        <dbReference type="ARBA" id="ARBA00005791"/>
    </source>
</evidence>
<dbReference type="GO" id="GO:0016853">
    <property type="term" value="F:isomerase activity"/>
    <property type="evidence" value="ECO:0007669"/>
    <property type="project" value="UniProtKB-KW"/>
</dbReference>
<dbReference type="Proteomes" id="UP000293852">
    <property type="component" value="Unassembled WGS sequence"/>
</dbReference>
<keyword evidence="5" id="KW-1185">Reference proteome</keyword>
<dbReference type="EMBL" id="SGWX01000001">
    <property type="protein sequence ID" value="RZS61441.1"/>
    <property type="molecule type" value="Genomic_DNA"/>
</dbReference>
<dbReference type="CDD" id="cd02972">
    <property type="entry name" value="DsbA_family"/>
    <property type="match status" value="1"/>
</dbReference>
<organism evidence="4 5">
    <name type="scientific">Xylanimonas ulmi</name>
    <dbReference type="NCBI Taxonomy" id="228973"/>
    <lineage>
        <taxon>Bacteria</taxon>
        <taxon>Bacillati</taxon>
        <taxon>Actinomycetota</taxon>
        <taxon>Actinomycetes</taxon>
        <taxon>Micrococcales</taxon>
        <taxon>Promicromonosporaceae</taxon>
        <taxon>Xylanimonas</taxon>
    </lineage>
</organism>
<sequence length="229" mass="24061">MRPIVKRLAAFVGLTAVLALSACSADDGEPQDPAGTSATHAALDPAIGITVDGDGAAVAPSDDAQVVVEVFSDFLCPFCKEFEAENSQALLDLAGDDRFDVRWRPVAWLDRHSAGTEFSTRSAALLLHVAQESPEHFWDALEAIMQVQADGPRLTDAELADVAASVGVETDAVAAITDSDLRAQVLAFSNAASQLQVRHVPWIVIDGEQWDPSADGAGTLFDAAHAALG</sequence>
<comment type="similarity">
    <text evidence="1">Belongs to the thioredoxin family. DsbA subfamily.</text>
</comment>
<evidence type="ECO:0000313" key="4">
    <source>
        <dbReference type="EMBL" id="RZS61441.1"/>
    </source>
</evidence>
<dbReference type="SUPFAM" id="SSF52833">
    <property type="entry name" value="Thioredoxin-like"/>
    <property type="match status" value="1"/>
</dbReference>
<dbReference type="RefSeq" id="WP_165399880.1">
    <property type="nucleotide sequence ID" value="NZ_SGWX01000001.1"/>
</dbReference>
<dbReference type="PROSITE" id="PS51257">
    <property type="entry name" value="PROKAR_LIPOPROTEIN"/>
    <property type="match status" value="1"/>
</dbReference>
<feature type="signal peptide" evidence="2">
    <location>
        <begin position="1"/>
        <end position="24"/>
    </location>
</feature>
<keyword evidence="2" id="KW-0732">Signal</keyword>
<feature type="domain" description="Thioredoxin-like fold" evidence="3">
    <location>
        <begin position="62"/>
        <end position="211"/>
    </location>
</feature>
<dbReference type="Pfam" id="PF13462">
    <property type="entry name" value="Thioredoxin_4"/>
    <property type="match status" value="1"/>
</dbReference>
<dbReference type="InterPro" id="IPR012336">
    <property type="entry name" value="Thioredoxin-like_fold"/>
</dbReference>
<evidence type="ECO:0000259" key="3">
    <source>
        <dbReference type="Pfam" id="PF13462"/>
    </source>
</evidence>
<evidence type="ECO:0000313" key="5">
    <source>
        <dbReference type="Proteomes" id="UP000293852"/>
    </source>
</evidence>
<dbReference type="PANTHER" id="PTHR13887">
    <property type="entry name" value="GLUTATHIONE S-TRANSFERASE KAPPA"/>
    <property type="match status" value="1"/>
</dbReference>
<protein>
    <submittedName>
        <fullName evidence="4">Protein-disulfide isomerase</fullName>
    </submittedName>
</protein>
<keyword evidence="4" id="KW-0413">Isomerase</keyword>
<reference evidence="4 5" key="1">
    <citation type="submission" date="2019-02" db="EMBL/GenBank/DDBJ databases">
        <title>Sequencing the genomes of 1000 actinobacteria strains.</title>
        <authorList>
            <person name="Klenk H.-P."/>
        </authorList>
    </citation>
    <scope>NUCLEOTIDE SEQUENCE [LARGE SCALE GENOMIC DNA]</scope>
    <source>
        <strain evidence="4 5">DSM 16932</strain>
    </source>
</reference>
<dbReference type="Gene3D" id="3.40.30.10">
    <property type="entry name" value="Glutaredoxin"/>
    <property type="match status" value="1"/>
</dbReference>
<dbReference type="InterPro" id="IPR036249">
    <property type="entry name" value="Thioredoxin-like_sf"/>
</dbReference>
<accession>A0A4Q7M2E9</accession>
<evidence type="ECO:0000256" key="2">
    <source>
        <dbReference type="SAM" id="SignalP"/>
    </source>
</evidence>
<feature type="chain" id="PRO_5038751889" evidence="2">
    <location>
        <begin position="25"/>
        <end position="229"/>
    </location>
</feature>
<proteinExistence type="inferred from homology"/>
<comment type="caution">
    <text evidence="4">The sequence shown here is derived from an EMBL/GenBank/DDBJ whole genome shotgun (WGS) entry which is preliminary data.</text>
</comment>
<dbReference type="PANTHER" id="PTHR13887:SF41">
    <property type="entry name" value="THIOREDOXIN SUPERFAMILY PROTEIN"/>
    <property type="match status" value="1"/>
</dbReference>
<gene>
    <name evidence="4" type="ORF">EV386_1740</name>
</gene>